<dbReference type="Proteomes" id="UP000056732">
    <property type="component" value="Unassembled WGS sequence"/>
</dbReference>
<proteinExistence type="predicted"/>
<feature type="domain" description="Glycosyl transferase family 1" evidence="2">
    <location>
        <begin position="1179"/>
        <end position="1310"/>
    </location>
</feature>
<dbReference type="Gene3D" id="1.10.287.1490">
    <property type="match status" value="1"/>
</dbReference>
<dbReference type="PANTHER" id="PTHR12526">
    <property type="entry name" value="GLYCOSYLTRANSFERASE"/>
    <property type="match status" value="1"/>
</dbReference>
<evidence type="ECO:0000256" key="1">
    <source>
        <dbReference type="SAM" id="Coils"/>
    </source>
</evidence>
<dbReference type="SUPFAM" id="SSF53335">
    <property type="entry name" value="S-adenosyl-L-methionine-dependent methyltransferases"/>
    <property type="match status" value="1"/>
</dbReference>
<accession>A0AAW3N7I5</accession>
<reference evidence="4 5" key="1">
    <citation type="submission" date="2015-11" db="EMBL/GenBank/DDBJ databases">
        <title>Expanding the genomic diversity of Burkholderia species for the development of highly accurate diagnostics.</title>
        <authorList>
            <person name="Sahl J."/>
            <person name="Keim P."/>
            <person name="Wagner D."/>
        </authorList>
    </citation>
    <scope>NUCLEOTIDE SEQUENCE [LARGE SCALE GENOMIC DNA]</scope>
    <source>
        <strain evidence="4 5">MSMB1137WGS</strain>
    </source>
</reference>
<comment type="caution">
    <text evidence="4">The sequence shown here is derived from an EMBL/GenBank/DDBJ whole genome shotgun (WGS) entry which is preliminary data.</text>
</comment>
<keyword evidence="1" id="KW-0175">Coiled coil</keyword>
<feature type="coiled-coil region" evidence="1">
    <location>
        <begin position="742"/>
        <end position="790"/>
    </location>
</feature>
<dbReference type="Pfam" id="PF13439">
    <property type="entry name" value="Glyco_transf_4"/>
    <property type="match status" value="1"/>
</dbReference>
<evidence type="ECO:0000259" key="3">
    <source>
        <dbReference type="Pfam" id="PF13439"/>
    </source>
</evidence>
<dbReference type="Pfam" id="PF00534">
    <property type="entry name" value="Glycos_transf_1"/>
    <property type="match status" value="1"/>
</dbReference>
<evidence type="ECO:0000259" key="2">
    <source>
        <dbReference type="Pfam" id="PF00534"/>
    </source>
</evidence>
<dbReference type="InterPro" id="IPR028098">
    <property type="entry name" value="Glyco_trans_4-like_N"/>
</dbReference>
<feature type="domain" description="Glycosyltransferase subfamily 4-like N-terminal" evidence="3">
    <location>
        <begin position="1019"/>
        <end position="1163"/>
    </location>
</feature>
<dbReference type="CDD" id="cd03811">
    <property type="entry name" value="GT4_GT28_WabH-like"/>
    <property type="match status" value="1"/>
</dbReference>
<dbReference type="SUPFAM" id="SSF53756">
    <property type="entry name" value="UDP-Glycosyltransferase/glycogen phosphorylase"/>
    <property type="match status" value="1"/>
</dbReference>
<dbReference type="EMBL" id="LPDO01000116">
    <property type="protein sequence ID" value="KVT47155.1"/>
    <property type="molecule type" value="Genomic_DNA"/>
</dbReference>
<dbReference type="InterPro" id="IPR029063">
    <property type="entry name" value="SAM-dependent_MTases_sf"/>
</dbReference>
<dbReference type="GO" id="GO:0016757">
    <property type="term" value="F:glycosyltransferase activity"/>
    <property type="evidence" value="ECO:0007669"/>
    <property type="project" value="InterPro"/>
</dbReference>
<dbReference type="Gene3D" id="3.40.50.2000">
    <property type="entry name" value="Glycogen Phosphorylase B"/>
    <property type="match status" value="2"/>
</dbReference>
<dbReference type="InterPro" id="IPR001296">
    <property type="entry name" value="Glyco_trans_1"/>
</dbReference>
<organism evidence="4 5">
    <name type="scientific">Burkholderia ubonensis</name>
    <dbReference type="NCBI Taxonomy" id="101571"/>
    <lineage>
        <taxon>Bacteria</taxon>
        <taxon>Pseudomonadati</taxon>
        <taxon>Pseudomonadota</taxon>
        <taxon>Betaproteobacteria</taxon>
        <taxon>Burkholderiales</taxon>
        <taxon>Burkholderiaceae</taxon>
        <taxon>Burkholderia</taxon>
        <taxon>Burkholderia cepacia complex</taxon>
    </lineage>
</organism>
<gene>
    <name evidence="4" type="ORF">WK53_13670</name>
</gene>
<evidence type="ECO:0000313" key="5">
    <source>
        <dbReference type="Proteomes" id="UP000056732"/>
    </source>
</evidence>
<evidence type="ECO:0000313" key="4">
    <source>
        <dbReference type="EMBL" id="KVT47155.1"/>
    </source>
</evidence>
<sequence length="1420" mass="155498">MRQCVTCFGHDKVLYIGAHAADALDFLLAAGTDPYALSLAADGGSVQAEQRFLSTRIEAVSIAAPALDIAQRESFDAVILVLPPDCKDAELAVWLGLIANAAIANVALMTPVAQDETGLASAGYARQKAFELGFRIHARLKFARLTYPLPPLARYEVSAFERARNAATAHTPAIAEDVLRRADPAARTAVAEFTQIGNFVRVGDSVLLVDDTAGSGAYLVAQNSTAGHVLGFVADALQCDYASNQYGVAGRVNFRPWSDDALHGLANHSFDVLICLNGCRSALLDWPRLASIVRPGGRLIVGVASPQSLGDAPAEPRSPFELLCSNTGSTSADWLPEAAFISPADAPLDLAWRKIALDERILADGERLIVVAMRDPVGADASAFVDTMYTHAGTSTFKVLPDGRSMVNPWLFRSMVTMGTRMTNDAALANLQARVMQQAPRESADYGAALCGHVYRVLATRASVETVQACIADIQSYVDVDKRDAQHLRWSISLSYVAAKLLQALGDLEGAETWALKCAAMDPVPFSPLLATKTVGALDLAASFAMARHDYEAARQYLERAVREVKRVLSGDWVNILGDLTRPLSFGLPEVSQLAELGARCAYLLNYLADAAIRPGLVWREHRGFYERVFEGKDIQNQVLLERNTFLYRETQRLEDFVQGLRRETERLEGVIQRGKNEEARLEGVIRTVTNETVRLEGVIQSMTGEIGRLEGIVQADQGELVRRDNLIQADRVEVERLKGVIGEKNQEVARLNQFIANQEAENARLEDVIREKDREVAALNQTIANQEAKKTRPAAEHEVQHLASEGLHARIARTLVVRFHRWFGSIFGGRGTVGRAPEPAPVVEAPVAPAKRVPGAPLLLDDRRVARWIGGFDPHAPRWASSEALASVLPASARGSGDLNADNVQLKIIAATDLPALAPQPQDAMVVVVFKAGDNPYVLRSDVYEHADLCIALDRRVFQGLALLHPMVIEATPVNVVESACRFWKAINSAQSLTVPAARSFNPTVAPVVMLQVDNFMVGGLERVVFDLIDRLGKAGFQPMLGVTGEISPEAEAELKQRQFSYVRLPSDPDELRNVLIERKVALVNAHYSLSLGEACAALKIPFVQTVHNMYMWLDAAGKEQWRHVDEVTDAYICVSANVAMFADVNLRLSADRMIVVPNGCDSGSAIPLLEPERDLALREELGFPAESPVFLNVASINPVKGQGLLIDAFAMAHAKRPDIRLVILGKHSDVAYAARLQARIAEHGLEGVVSMPGYRSDVYRFVDLARAVVMPSFTEGWSLAISEALQRNAPVIATDVGGAREQLIGEQNTVIRAYRDDWSTLDGPEFFQAIANEWELHAVRDELAKTILEHADRPVRQPRADLQQSFVSMTPAEAYARHAEIFASILTRTNGDSVRYSSYRPQRQSRYFKLTDTRPEVV</sequence>
<evidence type="ECO:0008006" key="6">
    <source>
        <dbReference type="Google" id="ProtNLM"/>
    </source>
</evidence>
<name>A0AAW3N7I5_9BURK</name>
<protein>
    <recommendedName>
        <fullName evidence="6">Glycosyl transferase family 1</fullName>
    </recommendedName>
</protein>